<keyword evidence="9 15" id="KW-0418">Kinase</keyword>
<dbReference type="GO" id="GO:0005524">
    <property type="term" value="F:ATP binding"/>
    <property type="evidence" value="ECO:0007669"/>
    <property type="project" value="UniProtKB-UniRule"/>
</dbReference>
<dbReference type="GO" id="GO:0016301">
    <property type="term" value="F:kinase activity"/>
    <property type="evidence" value="ECO:0007669"/>
    <property type="project" value="UniProtKB-KW"/>
</dbReference>
<evidence type="ECO:0000256" key="12">
    <source>
        <dbReference type="ARBA" id="ARBA00023136"/>
    </source>
</evidence>
<dbReference type="UniPathway" id="UPA00958"/>
<comment type="similarity">
    <text evidence="3 15">Belongs to the protein kinase superfamily. KdkA/RfaP family.</text>
</comment>
<dbReference type="AlphaFoldDB" id="A0A6H1UIA4"/>
<comment type="pathway">
    <text evidence="2 15">Bacterial outer membrane biogenesis; LPS core biosynthesis.</text>
</comment>
<comment type="function">
    <text evidence="15">Catalyzes the ATP-dependent phosphorylation of the 3-deoxy-D-manno-octulosonic acid (Kdo) residue in Kdo-lipid IV(A) at the 4-OH position.</text>
</comment>
<dbReference type="InterPro" id="IPR011009">
    <property type="entry name" value="Kinase-like_dom_sf"/>
</dbReference>
<keyword evidence="10 15" id="KW-0067">ATP-binding</keyword>
<evidence type="ECO:0000256" key="14">
    <source>
        <dbReference type="ARBA" id="ARBA00034417"/>
    </source>
</evidence>
<evidence type="ECO:0000256" key="11">
    <source>
        <dbReference type="ARBA" id="ARBA00022985"/>
    </source>
</evidence>
<dbReference type="EMBL" id="CP051180">
    <property type="protein sequence ID" value="QIZ78359.1"/>
    <property type="molecule type" value="Genomic_DNA"/>
</dbReference>
<dbReference type="KEGG" id="fes:HER31_16505"/>
<evidence type="ECO:0000313" key="17">
    <source>
        <dbReference type="Proteomes" id="UP000501602"/>
    </source>
</evidence>
<feature type="active site" evidence="15">
    <location>
        <position position="166"/>
    </location>
</feature>
<keyword evidence="5 15" id="KW-1003">Cell membrane</keyword>
<evidence type="ECO:0000256" key="2">
    <source>
        <dbReference type="ARBA" id="ARBA00004713"/>
    </source>
</evidence>
<name>A0A6H1UIA4_9GAMM</name>
<evidence type="ECO:0000256" key="13">
    <source>
        <dbReference type="ARBA" id="ARBA00029511"/>
    </source>
</evidence>
<evidence type="ECO:0000256" key="8">
    <source>
        <dbReference type="ARBA" id="ARBA00022741"/>
    </source>
</evidence>
<evidence type="ECO:0000256" key="5">
    <source>
        <dbReference type="ARBA" id="ARBA00022475"/>
    </source>
</evidence>
<reference evidence="16 17" key="1">
    <citation type="submission" date="2020-04" db="EMBL/GenBank/DDBJ databases">
        <title>Ferrimonas sp. S7 isolated from sea water.</title>
        <authorList>
            <person name="Bae S.S."/>
            <person name="Baek K."/>
        </authorList>
    </citation>
    <scope>NUCLEOTIDE SEQUENCE [LARGE SCALE GENOMIC DNA]</scope>
    <source>
        <strain evidence="16 17">S7</strain>
    </source>
</reference>
<evidence type="ECO:0000256" key="9">
    <source>
        <dbReference type="ARBA" id="ARBA00022777"/>
    </source>
</evidence>
<evidence type="ECO:0000256" key="10">
    <source>
        <dbReference type="ARBA" id="ARBA00022840"/>
    </source>
</evidence>
<dbReference type="GO" id="GO:0005886">
    <property type="term" value="C:plasma membrane"/>
    <property type="evidence" value="ECO:0007669"/>
    <property type="project" value="UniProtKB-SubCell"/>
</dbReference>
<dbReference type="GO" id="GO:0009244">
    <property type="term" value="P:lipopolysaccharide core region biosynthetic process"/>
    <property type="evidence" value="ECO:0007669"/>
    <property type="project" value="UniProtKB-UniRule"/>
</dbReference>
<keyword evidence="11 15" id="KW-0448">Lipopolysaccharide biosynthesis</keyword>
<evidence type="ECO:0000256" key="7">
    <source>
        <dbReference type="ARBA" id="ARBA00022679"/>
    </source>
</evidence>
<dbReference type="EC" id="2.7.1.166" evidence="4 15"/>
<dbReference type="NCBIfam" id="NF002475">
    <property type="entry name" value="PRK01723.1"/>
    <property type="match status" value="1"/>
</dbReference>
<dbReference type="Proteomes" id="UP000501602">
    <property type="component" value="Chromosome"/>
</dbReference>
<accession>A0A6H1UIA4</accession>
<evidence type="ECO:0000256" key="3">
    <source>
        <dbReference type="ARBA" id="ARBA00010327"/>
    </source>
</evidence>
<dbReference type="GO" id="GO:0016773">
    <property type="term" value="F:phosphotransferase activity, alcohol group as acceptor"/>
    <property type="evidence" value="ECO:0007669"/>
    <property type="project" value="UniProtKB-UniRule"/>
</dbReference>
<evidence type="ECO:0000256" key="15">
    <source>
        <dbReference type="HAMAP-Rule" id="MF_00521"/>
    </source>
</evidence>
<proteinExistence type="inferred from homology"/>
<evidence type="ECO:0000256" key="6">
    <source>
        <dbReference type="ARBA" id="ARBA00022519"/>
    </source>
</evidence>
<evidence type="ECO:0000313" key="16">
    <source>
        <dbReference type="EMBL" id="QIZ78359.1"/>
    </source>
</evidence>
<comment type="subcellular location">
    <subcellularLocation>
        <location evidence="1 15">Cell inner membrane</location>
        <topology evidence="1 15">Peripheral membrane protein</topology>
        <orientation evidence="1 15">Cytoplasmic side</orientation>
    </subcellularLocation>
</comment>
<keyword evidence="6 15" id="KW-0997">Cell inner membrane</keyword>
<organism evidence="16 17">
    <name type="scientific">Ferrimonas lipolytica</name>
    <dbReference type="NCBI Taxonomy" id="2724191"/>
    <lineage>
        <taxon>Bacteria</taxon>
        <taxon>Pseudomonadati</taxon>
        <taxon>Pseudomonadota</taxon>
        <taxon>Gammaproteobacteria</taxon>
        <taxon>Alteromonadales</taxon>
        <taxon>Ferrimonadaceae</taxon>
        <taxon>Ferrimonas</taxon>
    </lineage>
</organism>
<dbReference type="RefSeq" id="WP_168662249.1">
    <property type="nucleotide sequence ID" value="NZ_CP051180.1"/>
</dbReference>
<comment type="catalytic activity">
    <reaction evidence="14 15">
        <text>an alpha-Kdo-(2-&gt;6)-lipid IVA + ATP = a 4-O-phospho-alpha-Kdo-(2-&gt;6)-lipid IVA + ADP + H(+)</text>
        <dbReference type="Rhea" id="RHEA:74271"/>
        <dbReference type="ChEBI" id="CHEBI:15378"/>
        <dbReference type="ChEBI" id="CHEBI:30616"/>
        <dbReference type="ChEBI" id="CHEBI:176428"/>
        <dbReference type="ChEBI" id="CHEBI:193140"/>
        <dbReference type="ChEBI" id="CHEBI:456216"/>
        <dbReference type="EC" id="2.7.1.166"/>
    </reaction>
</comment>
<dbReference type="Pfam" id="PF06293">
    <property type="entry name" value="Kdo"/>
    <property type="match status" value="1"/>
</dbReference>
<evidence type="ECO:0000256" key="4">
    <source>
        <dbReference type="ARBA" id="ARBA00011988"/>
    </source>
</evidence>
<protein>
    <recommendedName>
        <fullName evidence="13 15">3-deoxy-D-manno-octulosonic acid kinase</fullName>
        <shortName evidence="15">Kdo kinase</shortName>
        <ecNumber evidence="4 15">2.7.1.166</ecNumber>
    </recommendedName>
</protein>
<sequence length="237" mass="27171">MHISEHSDATLILADGSPAKLEWFDRDWLKRNGKIVGSSDASGRKPANFLAIDGGQYVLRHYYRGGLPGKVIEDVYLWSGLETTRAYKELMLLEQMVALELPVCKPIAAKLDRQGFSYRADLITERLMGCNDLVGALKTAPLTSERWQELGRVIARFHNKGVFHADLNARNILLNEQQFYLIDFDQGKLRIPDEKWQQANLARLQRSLQKEALRVKGIHWQESDWQHLLKGYQAELV</sequence>
<dbReference type="Gene3D" id="1.10.510.10">
    <property type="entry name" value="Transferase(Phosphotransferase) domain 1"/>
    <property type="match status" value="1"/>
</dbReference>
<keyword evidence="7 15" id="KW-0808">Transferase</keyword>
<keyword evidence="17" id="KW-1185">Reference proteome</keyword>
<dbReference type="InterPro" id="IPR022826">
    <property type="entry name" value="KDO_kinase"/>
</dbReference>
<keyword evidence="12 15" id="KW-0472">Membrane</keyword>
<gene>
    <name evidence="15" type="primary">kdkA</name>
    <name evidence="16" type="ORF">HER31_16505</name>
</gene>
<dbReference type="HAMAP" id="MF_00521">
    <property type="entry name" value="KDO_kinase"/>
    <property type="match status" value="1"/>
</dbReference>
<dbReference type="SUPFAM" id="SSF56112">
    <property type="entry name" value="Protein kinase-like (PK-like)"/>
    <property type="match status" value="1"/>
</dbReference>
<keyword evidence="8 15" id="KW-0547">Nucleotide-binding</keyword>
<evidence type="ECO:0000256" key="1">
    <source>
        <dbReference type="ARBA" id="ARBA00004515"/>
    </source>
</evidence>